<dbReference type="FunFam" id="3.30.160.60:FF:000557">
    <property type="entry name" value="zinc finger and SCAN domain-containing protein 29"/>
    <property type="match status" value="1"/>
</dbReference>
<evidence type="ECO:0000259" key="13">
    <source>
        <dbReference type="PROSITE" id="PS50157"/>
    </source>
</evidence>
<dbReference type="InterPro" id="IPR013087">
    <property type="entry name" value="Znf_C2H2_type"/>
</dbReference>
<evidence type="ECO:0000256" key="9">
    <source>
        <dbReference type="ARBA" id="ARBA00023163"/>
    </source>
</evidence>
<keyword evidence="15" id="KW-1185">Reference proteome</keyword>
<reference evidence="14" key="1">
    <citation type="journal article" date="2023" name="Science">
        <title>Genome structures resolve the early diversification of teleost fishes.</title>
        <authorList>
            <person name="Parey E."/>
            <person name="Louis A."/>
            <person name="Montfort J."/>
            <person name="Bouchez O."/>
            <person name="Roques C."/>
            <person name="Iampietro C."/>
            <person name="Lluch J."/>
            <person name="Castinel A."/>
            <person name="Donnadieu C."/>
            <person name="Desvignes T."/>
            <person name="Floi Bucao C."/>
            <person name="Jouanno E."/>
            <person name="Wen M."/>
            <person name="Mejri S."/>
            <person name="Dirks R."/>
            <person name="Jansen H."/>
            <person name="Henkel C."/>
            <person name="Chen W.J."/>
            <person name="Zahm M."/>
            <person name="Cabau C."/>
            <person name="Klopp C."/>
            <person name="Thompson A.W."/>
            <person name="Robinson-Rechavi M."/>
            <person name="Braasch I."/>
            <person name="Lecointre G."/>
            <person name="Bobe J."/>
            <person name="Postlethwait J.H."/>
            <person name="Berthelot C."/>
            <person name="Roest Crollius H."/>
            <person name="Guiguen Y."/>
        </authorList>
    </citation>
    <scope>NUCLEOTIDE SEQUENCE</scope>
    <source>
        <strain evidence="14">Concon-B</strain>
    </source>
</reference>
<dbReference type="PANTHER" id="PTHR23235:SF152">
    <property type="entry name" value="SI:DKEY-210J14.3"/>
    <property type="match status" value="1"/>
</dbReference>
<evidence type="ECO:0000256" key="8">
    <source>
        <dbReference type="ARBA" id="ARBA00023125"/>
    </source>
</evidence>
<dbReference type="GO" id="GO:0000978">
    <property type="term" value="F:RNA polymerase II cis-regulatory region sequence-specific DNA binding"/>
    <property type="evidence" value="ECO:0007669"/>
    <property type="project" value="TreeGrafter"/>
</dbReference>
<dbReference type="GO" id="GO:0008270">
    <property type="term" value="F:zinc ion binding"/>
    <property type="evidence" value="ECO:0007669"/>
    <property type="project" value="UniProtKB-KW"/>
</dbReference>
<name>A0A9Q1DYW6_CONCO</name>
<dbReference type="FunFam" id="3.30.160.60:FF:000060">
    <property type="entry name" value="zinc finger protein 436"/>
    <property type="match status" value="1"/>
</dbReference>
<evidence type="ECO:0000256" key="11">
    <source>
        <dbReference type="PROSITE-ProRule" id="PRU00042"/>
    </source>
</evidence>
<evidence type="ECO:0000313" key="14">
    <source>
        <dbReference type="EMBL" id="KAJ8284286.1"/>
    </source>
</evidence>
<sequence>MNHRERQRGEESTLSSCVKSDESINPTAPVNTTVTRESEGIIEPQRTILSEEEHSELQSVNMEETDTSFVSPGLKKLALEITLSMVSPSSVNPEINSIQTSDVSVMDPVNTELNFQPSLRPDQIKTESDEMDLKFDQPSELCYNPKTQYSIKNTLCETGVIAGYDQGVVSEAQSESLLVNRREERQLSCLQCGKCFCRVSYVKIHQQIHTGERPYSCAWCRKSFTQSGDLRRHERIHTGDKPHQCMWCEKSFSQVGNLKRHQRIHTGERPYCCTQCGKTFYDGGALKNHKRVHL</sequence>
<dbReference type="SMART" id="SM00355">
    <property type="entry name" value="ZnF_C2H2"/>
    <property type="match status" value="4"/>
</dbReference>
<dbReference type="SUPFAM" id="SSF57667">
    <property type="entry name" value="beta-beta-alpha zinc fingers"/>
    <property type="match status" value="2"/>
</dbReference>
<dbReference type="Pfam" id="PF00096">
    <property type="entry name" value="zf-C2H2"/>
    <property type="match status" value="4"/>
</dbReference>
<feature type="region of interest" description="Disordered" evidence="12">
    <location>
        <begin position="1"/>
        <end position="40"/>
    </location>
</feature>
<evidence type="ECO:0000256" key="6">
    <source>
        <dbReference type="ARBA" id="ARBA00022833"/>
    </source>
</evidence>
<evidence type="ECO:0000256" key="3">
    <source>
        <dbReference type="ARBA" id="ARBA00022723"/>
    </source>
</evidence>
<feature type="domain" description="C2H2-type" evidence="13">
    <location>
        <begin position="271"/>
        <end position="294"/>
    </location>
</feature>
<organism evidence="14 15">
    <name type="scientific">Conger conger</name>
    <name type="common">Conger eel</name>
    <name type="synonym">Muraena conger</name>
    <dbReference type="NCBI Taxonomy" id="82655"/>
    <lineage>
        <taxon>Eukaryota</taxon>
        <taxon>Metazoa</taxon>
        <taxon>Chordata</taxon>
        <taxon>Craniata</taxon>
        <taxon>Vertebrata</taxon>
        <taxon>Euteleostomi</taxon>
        <taxon>Actinopterygii</taxon>
        <taxon>Neopterygii</taxon>
        <taxon>Teleostei</taxon>
        <taxon>Anguilliformes</taxon>
        <taxon>Congridae</taxon>
        <taxon>Conger</taxon>
    </lineage>
</organism>
<dbReference type="PROSITE" id="PS00028">
    <property type="entry name" value="ZINC_FINGER_C2H2_1"/>
    <property type="match status" value="4"/>
</dbReference>
<feature type="domain" description="C2H2-type" evidence="13">
    <location>
        <begin position="215"/>
        <end position="242"/>
    </location>
</feature>
<comment type="subcellular location">
    <subcellularLocation>
        <location evidence="1">Nucleus</location>
    </subcellularLocation>
</comment>
<dbReference type="PROSITE" id="PS50157">
    <property type="entry name" value="ZINC_FINGER_C2H2_2"/>
    <property type="match status" value="4"/>
</dbReference>
<dbReference type="AlphaFoldDB" id="A0A9Q1DYW6"/>
<feature type="domain" description="C2H2-type" evidence="13">
    <location>
        <begin position="187"/>
        <end position="214"/>
    </location>
</feature>
<dbReference type="FunFam" id="3.30.160.60:FF:002343">
    <property type="entry name" value="Zinc finger protein 33A"/>
    <property type="match status" value="1"/>
</dbReference>
<keyword evidence="8" id="KW-0238">DNA-binding</keyword>
<proteinExistence type="inferred from homology"/>
<keyword evidence="3" id="KW-0479">Metal-binding</keyword>
<keyword evidence="10" id="KW-0539">Nucleus</keyword>
<dbReference type="GO" id="GO:0005634">
    <property type="term" value="C:nucleus"/>
    <property type="evidence" value="ECO:0007669"/>
    <property type="project" value="UniProtKB-SubCell"/>
</dbReference>
<dbReference type="OrthoDB" id="3437960at2759"/>
<dbReference type="FunFam" id="3.30.160.60:FF:001270">
    <property type="entry name" value="zinc finger protein 583 isoform X1"/>
    <property type="match status" value="1"/>
</dbReference>
<evidence type="ECO:0000313" key="15">
    <source>
        <dbReference type="Proteomes" id="UP001152803"/>
    </source>
</evidence>
<evidence type="ECO:0000256" key="7">
    <source>
        <dbReference type="ARBA" id="ARBA00023015"/>
    </source>
</evidence>
<keyword evidence="9" id="KW-0804">Transcription</keyword>
<evidence type="ECO:0000256" key="4">
    <source>
        <dbReference type="ARBA" id="ARBA00022737"/>
    </source>
</evidence>
<evidence type="ECO:0000256" key="5">
    <source>
        <dbReference type="ARBA" id="ARBA00022771"/>
    </source>
</evidence>
<dbReference type="EMBL" id="JAFJMO010000002">
    <property type="protein sequence ID" value="KAJ8284286.1"/>
    <property type="molecule type" value="Genomic_DNA"/>
</dbReference>
<comment type="similarity">
    <text evidence="2">Belongs to the krueppel C2H2-type zinc-finger protein family.</text>
</comment>
<keyword evidence="5 11" id="KW-0863">Zinc-finger</keyword>
<evidence type="ECO:0000256" key="1">
    <source>
        <dbReference type="ARBA" id="ARBA00004123"/>
    </source>
</evidence>
<protein>
    <recommendedName>
        <fullName evidence="13">C2H2-type domain-containing protein</fullName>
    </recommendedName>
</protein>
<dbReference type="Gene3D" id="3.30.160.60">
    <property type="entry name" value="Classic Zinc Finger"/>
    <property type="match status" value="4"/>
</dbReference>
<dbReference type="PANTHER" id="PTHR23235">
    <property type="entry name" value="KRUEPPEL-LIKE TRANSCRIPTION FACTOR"/>
    <property type="match status" value="1"/>
</dbReference>
<dbReference type="GO" id="GO:0000981">
    <property type="term" value="F:DNA-binding transcription factor activity, RNA polymerase II-specific"/>
    <property type="evidence" value="ECO:0007669"/>
    <property type="project" value="TreeGrafter"/>
</dbReference>
<comment type="caution">
    <text evidence="14">The sequence shown here is derived from an EMBL/GenBank/DDBJ whole genome shotgun (WGS) entry which is preliminary data.</text>
</comment>
<dbReference type="InterPro" id="IPR036236">
    <property type="entry name" value="Znf_C2H2_sf"/>
</dbReference>
<evidence type="ECO:0000256" key="2">
    <source>
        <dbReference type="ARBA" id="ARBA00006991"/>
    </source>
</evidence>
<evidence type="ECO:0000256" key="12">
    <source>
        <dbReference type="SAM" id="MobiDB-lite"/>
    </source>
</evidence>
<feature type="domain" description="C2H2-type" evidence="13">
    <location>
        <begin position="243"/>
        <end position="270"/>
    </location>
</feature>
<accession>A0A9Q1DYW6</accession>
<evidence type="ECO:0000256" key="10">
    <source>
        <dbReference type="ARBA" id="ARBA00023242"/>
    </source>
</evidence>
<dbReference type="Proteomes" id="UP001152803">
    <property type="component" value="Unassembled WGS sequence"/>
</dbReference>
<feature type="compositionally biased region" description="Polar residues" evidence="12">
    <location>
        <begin position="12"/>
        <end position="35"/>
    </location>
</feature>
<gene>
    <name evidence="14" type="ORF">COCON_G00031360</name>
</gene>
<keyword evidence="6" id="KW-0862">Zinc</keyword>
<keyword evidence="4" id="KW-0677">Repeat</keyword>
<keyword evidence="7" id="KW-0805">Transcription regulation</keyword>